<accession>A0A251UEB4</accession>
<protein>
    <submittedName>
        <fullName evidence="8">Proton-dependent oligopeptide transporter family, MFS transporter superfamily</fullName>
    </submittedName>
    <submittedName>
        <fullName evidence="9">Putative proton-dependent oligopeptide transporter family</fullName>
    </submittedName>
</protein>
<evidence type="ECO:0000256" key="6">
    <source>
        <dbReference type="ARBA" id="ARBA00044504"/>
    </source>
</evidence>
<feature type="transmembrane region" description="Helical" evidence="7">
    <location>
        <begin position="220"/>
        <end position="241"/>
    </location>
</feature>
<feature type="transmembrane region" description="Helical" evidence="7">
    <location>
        <begin position="374"/>
        <end position="395"/>
    </location>
</feature>
<keyword evidence="4 7" id="KW-1133">Transmembrane helix</keyword>
<reference evidence="9" key="2">
    <citation type="submission" date="2017-02" db="EMBL/GenBank/DDBJ databases">
        <title>Sunflower complete genome.</title>
        <authorList>
            <person name="Langlade N."/>
            <person name="Munos S."/>
        </authorList>
    </citation>
    <scope>NUCLEOTIDE SEQUENCE [LARGE SCALE GENOMIC DNA]</scope>
    <source>
        <tissue evidence="9">Leaves</tissue>
    </source>
</reference>
<dbReference type="GO" id="GO:0055085">
    <property type="term" value="P:transmembrane transport"/>
    <property type="evidence" value="ECO:0000318"/>
    <property type="project" value="GO_Central"/>
</dbReference>
<evidence type="ECO:0000256" key="5">
    <source>
        <dbReference type="ARBA" id="ARBA00023136"/>
    </source>
</evidence>
<comment type="similarity">
    <text evidence="6">Belongs to the major facilitator superfamily. Phosphate:H(+) symporter (TC 2.A.1.9) family.</text>
</comment>
<feature type="transmembrane region" description="Helical" evidence="7">
    <location>
        <begin position="415"/>
        <end position="436"/>
    </location>
</feature>
<dbReference type="EMBL" id="CM007896">
    <property type="protein sequence ID" value="OTG21216.1"/>
    <property type="molecule type" value="Genomic_DNA"/>
</dbReference>
<comment type="similarity">
    <text evidence="2">Belongs to the major facilitator superfamily. Proton-dependent oligopeptide transporter (POT/PTR) (TC 2.A.17) family.</text>
</comment>
<dbReference type="InParanoid" id="A0A251UEB4"/>
<evidence type="ECO:0000256" key="7">
    <source>
        <dbReference type="SAM" id="Phobius"/>
    </source>
</evidence>
<feature type="transmembrane region" description="Helical" evidence="7">
    <location>
        <begin position="494"/>
        <end position="519"/>
    </location>
</feature>
<evidence type="ECO:0000313" key="8">
    <source>
        <dbReference type="EMBL" id="KAF5800021.1"/>
    </source>
</evidence>
<feature type="transmembrane region" description="Helical" evidence="7">
    <location>
        <begin position="333"/>
        <end position="354"/>
    </location>
</feature>
<dbReference type="OMA" id="CHAFWIA"/>
<keyword evidence="10" id="KW-1185">Reference proteome</keyword>
<keyword evidence="3 7" id="KW-0812">Transmembrane</keyword>
<dbReference type="AlphaFoldDB" id="A0A251UEB4"/>
<feature type="transmembrane region" description="Helical" evidence="7">
    <location>
        <begin position="102"/>
        <end position="122"/>
    </location>
</feature>
<dbReference type="InterPro" id="IPR000109">
    <property type="entry name" value="POT_fam"/>
</dbReference>
<dbReference type="Gramene" id="mRNA:HanXRQr2_Chr07g0311271">
    <property type="protein sequence ID" value="mRNA:HanXRQr2_Chr07g0311271"/>
    <property type="gene ID" value="HanXRQr2_Chr07g0311271"/>
</dbReference>
<sequence>MALEVVQNDNGEGAKWVCDSSLDHKGRLPLRSFTGTWKASFFIIAIELSERLSYFSMAANLISYLTKVMHQDLTTAAKNVNCWSGVTTSMPLLGAFIADAYAGRYLMIMVSSSVYIAGLMILTMTQFIPPLKPCGVEDANCVHPTSIHKFAFFTAMYCLSLGTGGIKPSLESFGADQFDDDDPDERKGKMSYFNWWNAAMCGGLVLGVTIMAYVQDNFGWGTADLILTVAMLLTTIIFYLGKPFYRYRMPQGSPLTPVVQVLVAAVRKRKLPYPSSQDSFYESANPQARILSHTSRLKFLDKACLVVENEISEGKKPSPWKLTTVTKVEETKLIVNAIPIWFASLLFGVCVAQGGTFYVKQSGTLNRKIGNSFVIPPASIHAISAFAMLFFVVCYDKILTPILRKVTGKERGIPILRRVGIGMIFSIIGMVVAALVEKRRLTVAEKEQTRVLSMSVFWLTPQYFIQGIGDAFTLVGLQEYFYEQVPDSMRSIGIALYSSVLGVANFYSSFLIVVVGRVTGKFGSSWFGKDLNSSRLDKFYWLLAAMNGLNLGVYFLLTRKYSYKNVQRKVVVSRK</sequence>
<dbReference type="EMBL" id="MNCJ02000322">
    <property type="protein sequence ID" value="KAF5800021.1"/>
    <property type="molecule type" value="Genomic_DNA"/>
</dbReference>
<evidence type="ECO:0000256" key="3">
    <source>
        <dbReference type="ARBA" id="ARBA00022692"/>
    </source>
</evidence>
<proteinExistence type="inferred from homology"/>
<reference evidence="8 10" key="1">
    <citation type="journal article" date="2017" name="Nature">
        <title>The sunflower genome provides insights into oil metabolism, flowering and Asterid evolution.</title>
        <authorList>
            <person name="Badouin H."/>
            <person name="Gouzy J."/>
            <person name="Grassa C.J."/>
            <person name="Murat F."/>
            <person name="Staton S.E."/>
            <person name="Cottret L."/>
            <person name="Lelandais-Briere C."/>
            <person name="Owens G.L."/>
            <person name="Carrere S."/>
            <person name="Mayjonade B."/>
            <person name="Legrand L."/>
            <person name="Gill N."/>
            <person name="Kane N.C."/>
            <person name="Bowers J.E."/>
            <person name="Hubner S."/>
            <person name="Bellec A."/>
            <person name="Berard A."/>
            <person name="Berges H."/>
            <person name="Blanchet N."/>
            <person name="Boniface M.C."/>
            <person name="Brunel D."/>
            <person name="Catrice O."/>
            <person name="Chaidir N."/>
            <person name="Claudel C."/>
            <person name="Donnadieu C."/>
            <person name="Faraut T."/>
            <person name="Fievet G."/>
            <person name="Helmstetter N."/>
            <person name="King M."/>
            <person name="Knapp S.J."/>
            <person name="Lai Z."/>
            <person name="Le Paslier M.C."/>
            <person name="Lippi Y."/>
            <person name="Lorenzon L."/>
            <person name="Mandel J.R."/>
            <person name="Marage G."/>
            <person name="Marchand G."/>
            <person name="Marquand E."/>
            <person name="Bret-Mestries E."/>
            <person name="Morien E."/>
            <person name="Nambeesan S."/>
            <person name="Nguyen T."/>
            <person name="Pegot-Espagnet P."/>
            <person name="Pouilly N."/>
            <person name="Raftis F."/>
            <person name="Sallet E."/>
            <person name="Schiex T."/>
            <person name="Thomas J."/>
            <person name="Vandecasteele C."/>
            <person name="Vares D."/>
            <person name="Vear F."/>
            <person name="Vautrin S."/>
            <person name="Crespi M."/>
            <person name="Mangin B."/>
            <person name="Burke J.M."/>
            <person name="Salse J."/>
            <person name="Munos S."/>
            <person name="Vincourt P."/>
            <person name="Rieseberg L.H."/>
            <person name="Langlade N.B."/>
        </authorList>
    </citation>
    <scope>NUCLEOTIDE SEQUENCE [LARGE SCALE GENOMIC DNA]</scope>
    <source>
        <strain evidence="10">cv. SF193</strain>
        <tissue evidence="8">Leaves</tissue>
    </source>
</reference>
<comment type="subcellular location">
    <subcellularLocation>
        <location evidence="1">Membrane</location>
        <topology evidence="1">Multi-pass membrane protein</topology>
    </subcellularLocation>
</comment>
<evidence type="ECO:0000256" key="4">
    <source>
        <dbReference type="ARBA" id="ARBA00022989"/>
    </source>
</evidence>
<organism evidence="9 10">
    <name type="scientific">Helianthus annuus</name>
    <name type="common">Common sunflower</name>
    <dbReference type="NCBI Taxonomy" id="4232"/>
    <lineage>
        <taxon>Eukaryota</taxon>
        <taxon>Viridiplantae</taxon>
        <taxon>Streptophyta</taxon>
        <taxon>Embryophyta</taxon>
        <taxon>Tracheophyta</taxon>
        <taxon>Spermatophyta</taxon>
        <taxon>Magnoliopsida</taxon>
        <taxon>eudicotyledons</taxon>
        <taxon>Gunneridae</taxon>
        <taxon>Pentapetalae</taxon>
        <taxon>asterids</taxon>
        <taxon>campanulids</taxon>
        <taxon>Asterales</taxon>
        <taxon>Asteraceae</taxon>
        <taxon>Asteroideae</taxon>
        <taxon>Heliantheae alliance</taxon>
        <taxon>Heliantheae</taxon>
        <taxon>Helianthus</taxon>
    </lineage>
</organism>
<dbReference type="GO" id="GO:0016020">
    <property type="term" value="C:membrane"/>
    <property type="evidence" value="ECO:0000318"/>
    <property type="project" value="GO_Central"/>
</dbReference>
<dbReference type="SUPFAM" id="SSF103473">
    <property type="entry name" value="MFS general substrate transporter"/>
    <property type="match status" value="1"/>
</dbReference>
<dbReference type="PANTHER" id="PTHR11654">
    <property type="entry name" value="OLIGOPEPTIDE TRANSPORTER-RELATED"/>
    <property type="match status" value="1"/>
</dbReference>
<gene>
    <name evidence="9" type="ORF">HannXRQ_Chr07g0201751</name>
    <name evidence="8" type="ORF">HanXRQr2_Chr07g0311271</name>
</gene>
<dbReference type="Pfam" id="PF00854">
    <property type="entry name" value="PTR2"/>
    <property type="match status" value="1"/>
</dbReference>
<keyword evidence="5 7" id="KW-0472">Membrane</keyword>
<name>A0A251UEB4_HELAN</name>
<evidence type="ECO:0000313" key="9">
    <source>
        <dbReference type="EMBL" id="OTG21216.1"/>
    </source>
</evidence>
<evidence type="ECO:0000256" key="2">
    <source>
        <dbReference type="ARBA" id="ARBA00005982"/>
    </source>
</evidence>
<feature type="transmembrane region" description="Helical" evidence="7">
    <location>
        <begin position="539"/>
        <end position="557"/>
    </location>
</feature>
<evidence type="ECO:0000313" key="10">
    <source>
        <dbReference type="Proteomes" id="UP000215914"/>
    </source>
</evidence>
<evidence type="ECO:0000256" key="1">
    <source>
        <dbReference type="ARBA" id="ARBA00004141"/>
    </source>
</evidence>
<feature type="transmembrane region" description="Helical" evidence="7">
    <location>
        <begin position="195"/>
        <end position="214"/>
    </location>
</feature>
<dbReference type="Gene3D" id="1.20.1250.20">
    <property type="entry name" value="MFS general substrate transporter like domains"/>
    <property type="match status" value="1"/>
</dbReference>
<reference evidence="8" key="3">
    <citation type="submission" date="2020-06" db="EMBL/GenBank/DDBJ databases">
        <title>Helianthus annuus Genome sequencing and assembly Release 2.</title>
        <authorList>
            <person name="Gouzy J."/>
            <person name="Langlade N."/>
            <person name="Munos S."/>
        </authorList>
    </citation>
    <scope>NUCLEOTIDE SEQUENCE</scope>
    <source>
        <tissue evidence="8">Leaves</tissue>
    </source>
</reference>
<dbReference type="InterPro" id="IPR036259">
    <property type="entry name" value="MFS_trans_sf"/>
</dbReference>
<dbReference type="GO" id="GO:0022857">
    <property type="term" value="F:transmembrane transporter activity"/>
    <property type="evidence" value="ECO:0000318"/>
    <property type="project" value="GO_Central"/>
</dbReference>
<dbReference type="Proteomes" id="UP000215914">
    <property type="component" value="Chromosome 7"/>
</dbReference>
<feature type="transmembrane region" description="Helical" evidence="7">
    <location>
        <begin position="463"/>
        <end position="482"/>
    </location>
</feature>